<organism evidence="5 6">
    <name type="scientific">Saxophila tyrrhenica</name>
    <dbReference type="NCBI Taxonomy" id="1690608"/>
    <lineage>
        <taxon>Eukaryota</taxon>
        <taxon>Fungi</taxon>
        <taxon>Dikarya</taxon>
        <taxon>Ascomycota</taxon>
        <taxon>Pezizomycotina</taxon>
        <taxon>Dothideomycetes</taxon>
        <taxon>Dothideomycetidae</taxon>
        <taxon>Mycosphaerellales</taxon>
        <taxon>Extremaceae</taxon>
        <taxon>Saxophila</taxon>
    </lineage>
</organism>
<evidence type="ECO:0000256" key="1">
    <source>
        <dbReference type="ARBA" id="ARBA00022801"/>
    </source>
</evidence>
<name>A0AAV9PEH4_9PEZI</name>
<dbReference type="SUPFAM" id="SSF53474">
    <property type="entry name" value="alpha/beta-Hydrolases"/>
    <property type="match status" value="1"/>
</dbReference>
<proteinExistence type="inferred from homology"/>
<evidence type="ECO:0000313" key="5">
    <source>
        <dbReference type="EMBL" id="KAK5170542.1"/>
    </source>
</evidence>
<dbReference type="Gene3D" id="1.10.10.800">
    <property type="match status" value="1"/>
</dbReference>
<accession>A0AAV9PEH4</accession>
<evidence type="ECO:0000256" key="3">
    <source>
        <dbReference type="SAM" id="MobiDB-lite"/>
    </source>
</evidence>
<dbReference type="PANTHER" id="PTHR22946">
    <property type="entry name" value="DIENELACTONE HYDROLASE DOMAIN-CONTAINING PROTEIN-RELATED"/>
    <property type="match status" value="1"/>
</dbReference>
<comment type="caution">
    <text evidence="5">The sequence shown here is derived from an EMBL/GenBank/DDBJ whole genome shotgun (WGS) entry which is preliminary data.</text>
</comment>
<keyword evidence="1" id="KW-0378">Hydrolase</keyword>
<dbReference type="InterPro" id="IPR000073">
    <property type="entry name" value="AB_hydrolase_1"/>
</dbReference>
<evidence type="ECO:0000256" key="2">
    <source>
        <dbReference type="ARBA" id="ARBA00038115"/>
    </source>
</evidence>
<dbReference type="RefSeq" id="XP_064659740.1">
    <property type="nucleotide sequence ID" value="XM_064802379.1"/>
</dbReference>
<evidence type="ECO:0000313" key="6">
    <source>
        <dbReference type="Proteomes" id="UP001337655"/>
    </source>
</evidence>
<dbReference type="InterPro" id="IPR029058">
    <property type="entry name" value="AB_hydrolase_fold"/>
</dbReference>
<gene>
    <name evidence="5" type="ORF">LTR77_005130</name>
</gene>
<dbReference type="EMBL" id="JAVRRT010000007">
    <property type="protein sequence ID" value="KAK5170542.1"/>
    <property type="molecule type" value="Genomic_DNA"/>
</dbReference>
<dbReference type="Pfam" id="PF12697">
    <property type="entry name" value="Abhydrolase_6"/>
    <property type="match status" value="1"/>
</dbReference>
<dbReference type="AlphaFoldDB" id="A0AAV9PEH4"/>
<reference evidence="5 6" key="1">
    <citation type="submission" date="2023-08" db="EMBL/GenBank/DDBJ databases">
        <title>Black Yeasts Isolated from many extreme environments.</title>
        <authorList>
            <person name="Coleine C."/>
            <person name="Stajich J.E."/>
            <person name="Selbmann L."/>
        </authorList>
    </citation>
    <scope>NUCLEOTIDE SEQUENCE [LARGE SCALE GENOMIC DNA]</scope>
    <source>
        <strain evidence="5 6">CCFEE 5935</strain>
    </source>
</reference>
<dbReference type="InterPro" id="IPR050261">
    <property type="entry name" value="FrsA_esterase"/>
</dbReference>
<dbReference type="GeneID" id="89926474"/>
<keyword evidence="6" id="KW-1185">Reference proteome</keyword>
<comment type="similarity">
    <text evidence="2">Belongs to the AB hydrolase superfamily. FUS2 hydrolase family.</text>
</comment>
<dbReference type="Proteomes" id="UP001337655">
    <property type="component" value="Unassembled WGS sequence"/>
</dbReference>
<protein>
    <recommendedName>
        <fullName evidence="4">AB hydrolase-1 domain-containing protein</fullName>
    </recommendedName>
</protein>
<feature type="domain" description="AB hydrolase-1" evidence="4">
    <location>
        <begin position="38"/>
        <end position="270"/>
    </location>
</feature>
<dbReference type="GO" id="GO:0016788">
    <property type="term" value="F:hydrolase activity, acting on ester bonds"/>
    <property type="evidence" value="ECO:0007669"/>
    <property type="project" value="UniProtKB-ARBA"/>
</dbReference>
<evidence type="ECO:0000259" key="4">
    <source>
        <dbReference type="Pfam" id="PF12697"/>
    </source>
</evidence>
<sequence length="408" mass="44914">MAAPTVFARTAIEIPSSGICLHGFLHLPTTPGPCPLAILVHGFGGLKEWTLPDLATSLSAAGIAALYFDPRNFGDSEGQPREEVDHLGRLTDLQNAIAYATTSPEIDAERIGLWGTSLGGRDVLAIAAVDRRVKAVVAQTPVVHWVELSGARMAGYGVDLEKFRKELAEDRKLRLLGGKATYVPFAREWDKPKHEMLETLSEEEKRNYTGMVTLQSYAPTVLADITPLIKQLGPTPVRFILAKEDPVPGQRDAFEAAQEPKSLVEVEGHHFSVYTTSKGPAIAAAVEWFADQLTPQSRFSIPAVYGQPTVVNLSLHQVPVKSESRDVRIACTKRSVIGTLRSSAWVHITQVHQNPMGPEASLQSPEESKVRRARNLPCQNQPPADNGRRRWLKHPYNTTHQQLHVHPQ</sequence>
<dbReference type="Gene3D" id="3.40.50.1820">
    <property type="entry name" value="alpha/beta hydrolase"/>
    <property type="match status" value="1"/>
</dbReference>
<dbReference type="PANTHER" id="PTHR22946:SF9">
    <property type="entry name" value="POLYKETIDE TRANSFERASE AF380"/>
    <property type="match status" value="1"/>
</dbReference>
<feature type="region of interest" description="Disordered" evidence="3">
    <location>
        <begin position="355"/>
        <end position="390"/>
    </location>
</feature>